<dbReference type="InterPro" id="IPR011111">
    <property type="entry name" value="Plasmid_RepB"/>
</dbReference>
<sequence length="323" mass="34153">MGAVVKRSQFLKDLLAVRPEDTAAAAAPSPTPAHVKSGAARSFEEAIGRLVSTGGVVAVDPAAIDRADLADRMEGDDGAAFSALKASIAENGQEVPVLLRPHPTDPARYQTAYGHRRVRAARELGLQVKAVVRPMTDAELVLAQGLENSAREDLTFVEQARFAAAIEAAGHGREVAMRALSVDKTWLSRMLSVTRAVPADVVAAIGRAPGVGARRWIEFAEAIGADGAVATVRGLLADPAVRALPSERRFARALAALAEPKAAATEEVTDAGGVPLGTIRRAAKRVTITTDRRFGDWLAARLGELHRRFEAGSDPETGREPED</sequence>
<name>A0A4R6R5J1_9HYPH</name>
<reference evidence="3 4" key="1">
    <citation type="submission" date="2019-03" db="EMBL/GenBank/DDBJ databases">
        <title>Genomic Encyclopedia of Type Strains, Phase IV (KMG-IV): sequencing the most valuable type-strain genomes for metagenomic binning, comparative biology and taxonomic classification.</title>
        <authorList>
            <person name="Goeker M."/>
        </authorList>
    </citation>
    <scope>NUCLEOTIDE SEQUENCE [LARGE SCALE GENOMIC DNA]</scope>
    <source>
        <strain evidence="3 4">DSM 102969</strain>
    </source>
</reference>
<evidence type="ECO:0000256" key="1">
    <source>
        <dbReference type="ARBA" id="ARBA00006295"/>
    </source>
</evidence>
<evidence type="ECO:0000313" key="4">
    <source>
        <dbReference type="Proteomes" id="UP000294547"/>
    </source>
</evidence>
<organism evidence="3 4">
    <name type="scientific">Oharaeibacter diazotrophicus</name>
    <dbReference type="NCBI Taxonomy" id="1920512"/>
    <lineage>
        <taxon>Bacteria</taxon>
        <taxon>Pseudomonadati</taxon>
        <taxon>Pseudomonadota</taxon>
        <taxon>Alphaproteobacteria</taxon>
        <taxon>Hyphomicrobiales</taxon>
        <taxon>Pleomorphomonadaceae</taxon>
        <taxon>Oharaeibacter</taxon>
    </lineage>
</organism>
<dbReference type="SUPFAM" id="SSF110849">
    <property type="entry name" value="ParB/Sulfiredoxin"/>
    <property type="match status" value="1"/>
</dbReference>
<accession>A0A4R6R5J1</accession>
<dbReference type="RefSeq" id="WP_126542004.1">
    <property type="nucleotide sequence ID" value="NZ_BSPM01000003.1"/>
</dbReference>
<dbReference type="Proteomes" id="UP000294547">
    <property type="component" value="Unassembled WGS sequence"/>
</dbReference>
<protein>
    <submittedName>
        <fullName evidence="3">ParB family chromosome partitioning protein</fullName>
    </submittedName>
</protein>
<keyword evidence="4" id="KW-1185">Reference proteome</keyword>
<dbReference type="Gene3D" id="3.90.1530.30">
    <property type="match status" value="1"/>
</dbReference>
<dbReference type="PANTHER" id="PTHR33375:SF1">
    <property type="entry name" value="CHROMOSOME-PARTITIONING PROTEIN PARB-RELATED"/>
    <property type="match status" value="1"/>
</dbReference>
<dbReference type="NCBIfam" id="TIGR00180">
    <property type="entry name" value="parB_part"/>
    <property type="match status" value="1"/>
</dbReference>
<dbReference type="GO" id="GO:0003677">
    <property type="term" value="F:DNA binding"/>
    <property type="evidence" value="ECO:0007669"/>
    <property type="project" value="InterPro"/>
</dbReference>
<dbReference type="SUPFAM" id="SSF109709">
    <property type="entry name" value="KorB DNA-binding domain-like"/>
    <property type="match status" value="1"/>
</dbReference>
<feature type="domain" description="ParB-like N-terminal" evidence="2">
    <location>
        <begin position="57"/>
        <end position="149"/>
    </location>
</feature>
<dbReference type="GO" id="GO:0005694">
    <property type="term" value="C:chromosome"/>
    <property type="evidence" value="ECO:0007669"/>
    <property type="project" value="TreeGrafter"/>
</dbReference>
<dbReference type="PANTHER" id="PTHR33375">
    <property type="entry name" value="CHROMOSOME-PARTITIONING PROTEIN PARB-RELATED"/>
    <property type="match status" value="1"/>
</dbReference>
<dbReference type="InterPro" id="IPR004437">
    <property type="entry name" value="ParB/RepB/Spo0J"/>
</dbReference>
<dbReference type="CDD" id="cd16405">
    <property type="entry name" value="RepB_like_N"/>
    <property type="match status" value="1"/>
</dbReference>
<comment type="similarity">
    <text evidence="1">Belongs to the ParB family.</text>
</comment>
<dbReference type="Gene3D" id="1.10.10.2830">
    <property type="match status" value="1"/>
</dbReference>
<evidence type="ECO:0000313" key="3">
    <source>
        <dbReference type="EMBL" id="TDP81180.1"/>
    </source>
</evidence>
<proteinExistence type="inferred from homology"/>
<dbReference type="Pfam" id="PF02195">
    <property type="entry name" value="ParB_N"/>
    <property type="match status" value="1"/>
</dbReference>
<evidence type="ECO:0000259" key="2">
    <source>
        <dbReference type="SMART" id="SM00470"/>
    </source>
</evidence>
<dbReference type="InterPro" id="IPR036086">
    <property type="entry name" value="ParB/Sulfiredoxin_sf"/>
</dbReference>
<dbReference type="SMART" id="SM00470">
    <property type="entry name" value="ParB"/>
    <property type="match status" value="1"/>
</dbReference>
<gene>
    <name evidence="3" type="ORF">EDD54_4513</name>
</gene>
<dbReference type="EMBL" id="SNXY01000013">
    <property type="protein sequence ID" value="TDP81180.1"/>
    <property type="molecule type" value="Genomic_DNA"/>
</dbReference>
<dbReference type="InterPro" id="IPR037972">
    <property type="entry name" value="RepB_N"/>
</dbReference>
<dbReference type="OrthoDB" id="7908920at2"/>
<dbReference type="InterPro" id="IPR003115">
    <property type="entry name" value="ParB_N"/>
</dbReference>
<comment type="caution">
    <text evidence="3">The sequence shown here is derived from an EMBL/GenBank/DDBJ whole genome shotgun (WGS) entry which is preliminary data.</text>
</comment>
<dbReference type="InterPro" id="IPR017819">
    <property type="entry name" value="Plasmid_partition_RepB"/>
</dbReference>
<dbReference type="Pfam" id="PF07506">
    <property type="entry name" value="RepB"/>
    <property type="match status" value="1"/>
</dbReference>
<dbReference type="NCBIfam" id="TIGR03454">
    <property type="entry name" value="partition_RepB"/>
    <property type="match status" value="1"/>
</dbReference>
<dbReference type="AlphaFoldDB" id="A0A4R6R5J1"/>
<dbReference type="InterPro" id="IPR050336">
    <property type="entry name" value="Chromosome_partition/occlusion"/>
</dbReference>
<dbReference type="GO" id="GO:0007059">
    <property type="term" value="P:chromosome segregation"/>
    <property type="evidence" value="ECO:0007669"/>
    <property type="project" value="TreeGrafter"/>
</dbReference>